<sequence length="117" mass="12366">MVISSVLVRVPSPSPNTCPSFAQSLIEKCLSFKRPCATTTTETGKMLFNSPHDDITIVSSSGRPVSVSEESADVENSSLSNAIIDSSAPQSDILIELSLCKLLALAVVKMLVSLSQP</sequence>
<evidence type="ECO:0000313" key="1">
    <source>
        <dbReference type="EMBL" id="MBA4666972.1"/>
    </source>
</evidence>
<dbReference type="EMBL" id="GISG01233859">
    <property type="protein sequence ID" value="MBA4666972.1"/>
    <property type="molecule type" value="Transcribed_RNA"/>
</dbReference>
<reference evidence="1" key="2">
    <citation type="submission" date="2020-07" db="EMBL/GenBank/DDBJ databases">
        <authorList>
            <person name="Vera ALvarez R."/>
            <person name="Arias-Moreno D.M."/>
            <person name="Jimenez-Jacinto V."/>
            <person name="Jimenez-Bremont J.F."/>
            <person name="Swaminathan K."/>
            <person name="Moose S.P."/>
            <person name="Guerrero-Gonzalez M.L."/>
            <person name="Marino-Ramirez L."/>
            <person name="Landsman D."/>
            <person name="Rodriguez-Kessler M."/>
            <person name="Delgado-Sanchez P."/>
        </authorList>
    </citation>
    <scope>NUCLEOTIDE SEQUENCE</scope>
    <source>
        <tissue evidence="1">Cladode</tissue>
    </source>
</reference>
<protein>
    <submittedName>
        <fullName evidence="1">Uncharacterized protein</fullName>
    </submittedName>
</protein>
<name>A0A7C9AF60_OPUST</name>
<accession>A0A7C9AF60</accession>
<organism evidence="1">
    <name type="scientific">Opuntia streptacantha</name>
    <name type="common">Prickly pear cactus</name>
    <name type="synonym">Opuntia cardona</name>
    <dbReference type="NCBI Taxonomy" id="393608"/>
    <lineage>
        <taxon>Eukaryota</taxon>
        <taxon>Viridiplantae</taxon>
        <taxon>Streptophyta</taxon>
        <taxon>Embryophyta</taxon>
        <taxon>Tracheophyta</taxon>
        <taxon>Spermatophyta</taxon>
        <taxon>Magnoliopsida</taxon>
        <taxon>eudicotyledons</taxon>
        <taxon>Gunneridae</taxon>
        <taxon>Pentapetalae</taxon>
        <taxon>Caryophyllales</taxon>
        <taxon>Cactineae</taxon>
        <taxon>Cactaceae</taxon>
        <taxon>Opuntioideae</taxon>
        <taxon>Opuntia</taxon>
    </lineage>
</organism>
<dbReference type="AlphaFoldDB" id="A0A7C9AF60"/>
<proteinExistence type="predicted"/>
<reference evidence="1" key="1">
    <citation type="journal article" date="2013" name="J. Plant Res.">
        <title>Effect of fungi and light on seed germination of three Opuntia species from semiarid lands of central Mexico.</title>
        <authorList>
            <person name="Delgado-Sanchez P."/>
            <person name="Jimenez-Bremont J.F."/>
            <person name="Guerrero-Gonzalez Mde L."/>
            <person name="Flores J."/>
        </authorList>
    </citation>
    <scope>NUCLEOTIDE SEQUENCE</scope>
    <source>
        <tissue evidence="1">Cladode</tissue>
    </source>
</reference>